<dbReference type="InParanoid" id="A0A409YAE3"/>
<dbReference type="Proteomes" id="UP000284842">
    <property type="component" value="Unassembled WGS sequence"/>
</dbReference>
<proteinExistence type="predicted"/>
<dbReference type="STRING" id="181874.A0A409YAE3"/>
<sequence>MQTDCEMEADRGLTDIENPCQAVLNNSDLLSEIFGQLPFSKGGLLHVALTCRTFSKPALEKLWRHLGNIISLFKVLSNFCFRMDGKTRTWYFDGPVIEEGVQRLLYYGSLVRSLGSLAYTGWGCFGDRVFLLIARALAGRPLLPNLQGLTLIFRSNGDDPAILHLIHSPQLQSFNFSAPRNFSRIDDITLFVQKHAKAPNMRKLTIDCLSTLPVVQTSTSFQNLVELSLSTGPSVPIPTSVIYHWSSLKSLREMSIEARAFEKTLDGPTSKPCFKLLQMLNLACPLDAAIIFLSTAAFPVLSKLSFEFMLPQSPTLQVYPWARMFEALQRSTSSRFQELHVELWEDSTSECTLRNKQFTASYPGVPFTDLEATLLHFKLSHFGIYMPLLQPLTSEDAVKIRDAWPKISTLVLVTKAVEPRLDLKALKHFSDESWKDLGDLELAVDAAHIPLPRKVRSTHKLHSLTLQLVNWEDSEFDDLCSLASYIDSLFPYVYCTSFTTSSGQILEDVAGMINALQMGRRRERRYNETATVEDDYEDDDLSD</sequence>
<organism evidence="1 2">
    <name type="scientific">Panaeolus cyanescens</name>
    <dbReference type="NCBI Taxonomy" id="181874"/>
    <lineage>
        <taxon>Eukaryota</taxon>
        <taxon>Fungi</taxon>
        <taxon>Dikarya</taxon>
        <taxon>Basidiomycota</taxon>
        <taxon>Agaricomycotina</taxon>
        <taxon>Agaricomycetes</taxon>
        <taxon>Agaricomycetidae</taxon>
        <taxon>Agaricales</taxon>
        <taxon>Agaricineae</taxon>
        <taxon>Galeropsidaceae</taxon>
        <taxon>Panaeolus</taxon>
    </lineage>
</organism>
<comment type="caution">
    <text evidence="1">The sequence shown here is derived from an EMBL/GenBank/DDBJ whole genome shotgun (WGS) entry which is preliminary data.</text>
</comment>
<evidence type="ECO:0008006" key="3">
    <source>
        <dbReference type="Google" id="ProtNLM"/>
    </source>
</evidence>
<reference evidence="1 2" key="1">
    <citation type="journal article" date="2018" name="Evol. Lett.">
        <title>Horizontal gene cluster transfer increased hallucinogenic mushroom diversity.</title>
        <authorList>
            <person name="Reynolds H.T."/>
            <person name="Vijayakumar V."/>
            <person name="Gluck-Thaler E."/>
            <person name="Korotkin H.B."/>
            <person name="Matheny P.B."/>
            <person name="Slot J.C."/>
        </authorList>
    </citation>
    <scope>NUCLEOTIDE SEQUENCE [LARGE SCALE GENOMIC DNA]</scope>
    <source>
        <strain evidence="1 2">2629</strain>
    </source>
</reference>
<accession>A0A409YAE3</accession>
<evidence type="ECO:0000313" key="2">
    <source>
        <dbReference type="Proteomes" id="UP000284842"/>
    </source>
</evidence>
<protein>
    <recommendedName>
        <fullName evidence="3">F-box domain-containing protein</fullName>
    </recommendedName>
</protein>
<evidence type="ECO:0000313" key="1">
    <source>
        <dbReference type="EMBL" id="PPQ99973.1"/>
    </source>
</evidence>
<dbReference type="EMBL" id="NHTK01001340">
    <property type="protein sequence ID" value="PPQ99973.1"/>
    <property type="molecule type" value="Genomic_DNA"/>
</dbReference>
<gene>
    <name evidence="1" type="ORF">CVT24_009552</name>
</gene>
<name>A0A409YAE3_9AGAR</name>
<keyword evidence="2" id="KW-1185">Reference proteome</keyword>
<dbReference type="OrthoDB" id="3069268at2759"/>
<dbReference type="AlphaFoldDB" id="A0A409YAE3"/>